<keyword evidence="3" id="KW-1185">Reference proteome</keyword>
<dbReference type="AlphaFoldDB" id="A0A2H3JB14"/>
<organism evidence="2 3">
    <name type="scientific">Wolfiporia cocos (strain MD-104)</name>
    <name type="common">Brown rot fungus</name>
    <dbReference type="NCBI Taxonomy" id="742152"/>
    <lineage>
        <taxon>Eukaryota</taxon>
        <taxon>Fungi</taxon>
        <taxon>Dikarya</taxon>
        <taxon>Basidiomycota</taxon>
        <taxon>Agaricomycotina</taxon>
        <taxon>Agaricomycetes</taxon>
        <taxon>Polyporales</taxon>
        <taxon>Phaeolaceae</taxon>
        <taxon>Wolfiporia</taxon>
    </lineage>
</organism>
<sequence>MYRSHGPEVAIMQRATPRLIQLVETINKFQDEAPRHRVLQPEAEAFARRCGEALVEFESRGGSLVAPTVRDTYTLLLRYFQPYARHEWDAWCPLLRVTPLQLARRIQHYGACRYNCDLLDLHSAGKISLATHDRLTAEYRDTHILNLDKIPLAHPPVVWPRMAPAPPNQPPLFMGDGSNGEDENDDDAVQAMLGTSAGTNSPVDGAQEPPPDNAGPGEGAPSEERGGYASRGDGGASGEAGGDAGEGAGGDAGEGAGGNAGGNDGDDDDDHDDGRQDEGNGDEDKEEGGPEEGEIVDDGEEEIEVEEDELEDVEEPTGPSKRRRSPTIDLDESNDDEAPPPSKKGKTVERRPPRGRGRPSARSWYPTSLPAGSPGCLWCRLEGRVCVPIGGVSCQGCRASKAVCRWGDWEHDILGNKVRPIGAKAYERIVRYQDLMHRKGLPWPQRVGDQPVAVAKKPQRFAGPILLTQERTSEEPSSDAAGPSCWEYRPDFDMYELADQLQNSATVSRPSLPPIETLPSGPGGALGLTNFPGTVLVPATPYVVTPPPAQPEDVPPPTAIRAGPPLPRRTAPLPASVGPSLSPADPSTVLPAPGPDVVPSSMPSQDVELEMPSHGRVGPPPAVAPAALDVVVLPGPAVVEPPMPPVTEVVPRPSLLYHVDGALLTPGEYGSYTALDLEIQLLARRAAVLAETQAELEARRRQLLEAARACHP</sequence>
<feature type="region of interest" description="Disordered" evidence="1">
    <location>
        <begin position="507"/>
        <end position="526"/>
    </location>
</feature>
<accession>A0A2H3JB14</accession>
<name>A0A2H3JB14_WOLCO</name>
<feature type="compositionally biased region" description="Pro residues" evidence="1">
    <location>
        <begin position="161"/>
        <end position="170"/>
    </location>
</feature>
<feature type="compositionally biased region" description="Acidic residues" evidence="1">
    <location>
        <begin position="279"/>
        <end position="315"/>
    </location>
</feature>
<evidence type="ECO:0000313" key="3">
    <source>
        <dbReference type="Proteomes" id="UP000218811"/>
    </source>
</evidence>
<feature type="region of interest" description="Disordered" evidence="1">
    <location>
        <begin position="546"/>
        <end position="618"/>
    </location>
</feature>
<feature type="compositionally biased region" description="Acidic residues" evidence="1">
    <location>
        <begin position="179"/>
        <end position="188"/>
    </location>
</feature>
<feature type="region of interest" description="Disordered" evidence="1">
    <location>
        <begin position="161"/>
        <end position="367"/>
    </location>
</feature>
<reference evidence="2 3" key="1">
    <citation type="journal article" date="2012" name="Science">
        <title>The Paleozoic origin of enzymatic lignin decomposition reconstructed from 31 fungal genomes.</title>
        <authorList>
            <person name="Floudas D."/>
            <person name="Binder M."/>
            <person name="Riley R."/>
            <person name="Barry K."/>
            <person name="Blanchette R.A."/>
            <person name="Henrissat B."/>
            <person name="Martinez A.T."/>
            <person name="Otillar R."/>
            <person name="Spatafora J.W."/>
            <person name="Yadav J.S."/>
            <person name="Aerts A."/>
            <person name="Benoit I."/>
            <person name="Boyd A."/>
            <person name="Carlson A."/>
            <person name="Copeland A."/>
            <person name="Coutinho P.M."/>
            <person name="de Vries R.P."/>
            <person name="Ferreira P."/>
            <person name="Findley K."/>
            <person name="Foster B."/>
            <person name="Gaskell J."/>
            <person name="Glotzer D."/>
            <person name="Gorecki P."/>
            <person name="Heitman J."/>
            <person name="Hesse C."/>
            <person name="Hori C."/>
            <person name="Igarashi K."/>
            <person name="Jurgens J.A."/>
            <person name="Kallen N."/>
            <person name="Kersten P."/>
            <person name="Kohler A."/>
            <person name="Kuees U."/>
            <person name="Kumar T.K.A."/>
            <person name="Kuo A."/>
            <person name="LaButti K."/>
            <person name="Larrondo L.F."/>
            <person name="Lindquist E."/>
            <person name="Ling A."/>
            <person name="Lombard V."/>
            <person name="Lucas S."/>
            <person name="Lundell T."/>
            <person name="Martin R."/>
            <person name="McLaughlin D.J."/>
            <person name="Morgenstern I."/>
            <person name="Morin E."/>
            <person name="Murat C."/>
            <person name="Nagy L.G."/>
            <person name="Nolan M."/>
            <person name="Ohm R.A."/>
            <person name="Patyshakuliyeva A."/>
            <person name="Rokas A."/>
            <person name="Ruiz-Duenas F.J."/>
            <person name="Sabat G."/>
            <person name="Salamov A."/>
            <person name="Samejima M."/>
            <person name="Schmutz J."/>
            <person name="Slot J.C."/>
            <person name="St John F."/>
            <person name="Stenlid J."/>
            <person name="Sun H."/>
            <person name="Sun S."/>
            <person name="Syed K."/>
            <person name="Tsang A."/>
            <person name="Wiebenga A."/>
            <person name="Young D."/>
            <person name="Pisabarro A."/>
            <person name="Eastwood D.C."/>
            <person name="Martin F."/>
            <person name="Cullen D."/>
            <person name="Grigoriev I.V."/>
            <person name="Hibbett D.S."/>
        </authorList>
    </citation>
    <scope>NUCLEOTIDE SEQUENCE [LARGE SCALE GENOMIC DNA]</scope>
    <source>
        <strain evidence="2 3">MD-104</strain>
    </source>
</reference>
<evidence type="ECO:0008006" key="4">
    <source>
        <dbReference type="Google" id="ProtNLM"/>
    </source>
</evidence>
<evidence type="ECO:0000313" key="2">
    <source>
        <dbReference type="EMBL" id="PCH37003.1"/>
    </source>
</evidence>
<feature type="compositionally biased region" description="Acidic residues" evidence="1">
    <location>
        <begin position="329"/>
        <end position="338"/>
    </location>
</feature>
<dbReference type="OMA" id="ANGPNTT"/>
<dbReference type="EMBL" id="KB467909">
    <property type="protein sequence ID" value="PCH37003.1"/>
    <property type="molecule type" value="Genomic_DNA"/>
</dbReference>
<evidence type="ECO:0000256" key="1">
    <source>
        <dbReference type="SAM" id="MobiDB-lite"/>
    </source>
</evidence>
<feature type="compositionally biased region" description="Gly residues" evidence="1">
    <location>
        <begin position="232"/>
        <end position="263"/>
    </location>
</feature>
<proteinExistence type="predicted"/>
<protein>
    <recommendedName>
        <fullName evidence="4">Zn(2)-C6 fungal-type domain-containing protein</fullName>
    </recommendedName>
</protein>
<feature type="compositionally biased region" description="Pro residues" evidence="1">
    <location>
        <begin position="546"/>
        <end position="558"/>
    </location>
</feature>
<gene>
    <name evidence="2" type="ORF">WOLCODRAFT_157702</name>
</gene>
<dbReference type="Proteomes" id="UP000218811">
    <property type="component" value="Unassembled WGS sequence"/>
</dbReference>